<evidence type="ECO:0000256" key="3">
    <source>
        <dbReference type="ARBA" id="ARBA00012528"/>
    </source>
</evidence>
<dbReference type="Pfam" id="PF22588">
    <property type="entry name" value="dCache_1_like"/>
    <property type="match status" value="1"/>
</dbReference>
<evidence type="ECO:0000256" key="4">
    <source>
        <dbReference type="ARBA" id="ARBA00034247"/>
    </source>
</evidence>
<dbReference type="FunFam" id="3.30.70.270:FF:000001">
    <property type="entry name" value="Diguanylate cyclase domain protein"/>
    <property type="match status" value="1"/>
</dbReference>
<comment type="cofactor">
    <cofactor evidence="1">
        <name>Mg(2+)</name>
        <dbReference type="ChEBI" id="CHEBI:18420"/>
    </cofactor>
</comment>
<evidence type="ECO:0000313" key="8">
    <source>
        <dbReference type="Proteomes" id="UP000199636"/>
    </source>
</evidence>
<dbReference type="SUPFAM" id="SSF55073">
    <property type="entry name" value="Nucleotide cyclase"/>
    <property type="match status" value="1"/>
</dbReference>
<dbReference type="Proteomes" id="UP000199636">
    <property type="component" value="Unassembled WGS sequence"/>
</dbReference>
<dbReference type="PROSITE" id="PS50887">
    <property type="entry name" value="GGDEF"/>
    <property type="match status" value="1"/>
</dbReference>
<protein>
    <recommendedName>
        <fullName evidence="3">diguanylate cyclase</fullName>
        <ecNumber evidence="3">2.7.7.65</ecNumber>
    </recommendedName>
</protein>
<dbReference type="EMBL" id="FNDS01000002">
    <property type="protein sequence ID" value="SDH61994.1"/>
    <property type="molecule type" value="Genomic_DNA"/>
</dbReference>
<dbReference type="Gene3D" id="3.30.450.20">
    <property type="entry name" value="PAS domain"/>
    <property type="match status" value="2"/>
</dbReference>
<dbReference type="AlphaFoldDB" id="A0A1G8DWB6"/>
<accession>A0A1G8DWB6</accession>
<dbReference type="STRING" id="428992.SAMN05216272_102203"/>
<dbReference type="SMART" id="SM00267">
    <property type="entry name" value="GGDEF"/>
    <property type="match status" value="1"/>
</dbReference>
<dbReference type="PANTHER" id="PTHR45138">
    <property type="entry name" value="REGULATORY COMPONENTS OF SENSORY TRANSDUCTION SYSTEM"/>
    <property type="match status" value="1"/>
</dbReference>
<dbReference type="CDD" id="cd01949">
    <property type="entry name" value="GGDEF"/>
    <property type="match status" value="1"/>
</dbReference>
<dbReference type="InterPro" id="IPR029787">
    <property type="entry name" value="Nucleotide_cyclase"/>
</dbReference>
<dbReference type="InterPro" id="IPR050469">
    <property type="entry name" value="Diguanylate_Cyclase"/>
</dbReference>
<keyword evidence="5" id="KW-0472">Membrane</keyword>
<keyword evidence="5" id="KW-1133">Transmembrane helix</keyword>
<comment type="subcellular location">
    <subcellularLocation>
        <location evidence="2">Cell inner membrane</location>
    </subcellularLocation>
</comment>
<dbReference type="CDD" id="cd12915">
    <property type="entry name" value="PDC2_DGC_like"/>
    <property type="match status" value="1"/>
</dbReference>
<dbReference type="NCBIfam" id="TIGR00254">
    <property type="entry name" value="GGDEF"/>
    <property type="match status" value="1"/>
</dbReference>
<proteinExistence type="predicted"/>
<comment type="catalytic activity">
    <reaction evidence="4">
        <text>2 GTP = 3',3'-c-di-GMP + 2 diphosphate</text>
        <dbReference type="Rhea" id="RHEA:24898"/>
        <dbReference type="ChEBI" id="CHEBI:33019"/>
        <dbReference type="ChEBI" id="CHEBI:37565"/>
        <dbReference type="ChEBI" id="CHEBI:58805"/>
        <dbReference type="EC" id="2.7.7.65"/>
    </reaction>
</comment>
<feature type="domain" description="GGDEF" evidence="6">
    <location>
        <begin position="393"/>
        <end position="530"/>
    </location>
</feature>
<dbReference type="GO" id="GO:0043709">
    <property type="term" value="P:cell adhesion involved in single-species biofilm formation"/>
    <property type="evidence" value="ECO:0007669"/>
    <property type="project" value="TreeGrafter"/>
</dbReference>
<dbReference type="GO" id="GO:0005886">
    <property type="term" value="C:plasma membrane"/>
    <property type="evidence" value="ECO:0007669"/>
    <property type="project" value="UniProtKB-SubCell"/>
</dbReference>
<evidence type="ECO:0000259" key="6">
    <source>
        <dbReference type="PROSITE" id="PS50887"/>
    </source>
</evidence>
<dbReference type="PANTHER" id="PTHR45138:SF9">
    <property type="entry name" value="DIGUANYLATE CYCLASE DGCM-RELATED"/>
    <property type="match status" value="1"/>
</dbReference>
<evidence type="ECO:0000256" key="5">
    <source>
        <dbReference type="SAM" id="Phobius"/>
    </source>
</evidence>
<dbReference type="GO" id="GO:0052621">
    <property type="term" value="F:diguanylate cyclase activity"/>
    <property type="evidence" value="ECO:0007669"/>
    <property type="project" value="UniProtKB-EC"/>
</dbReference>
<gene>
    <name evidence="7" type="ORF">SAMN05216272_102203</name>
</gene>
<dbReference type="Pfam" id="PF00990">
    <property type="entry name" value="GGDEF"/>
    <property type="match status" value="1"/>
</dbReference>
<dbReference type="EC" id="2.7.7.65" evidence="3"/>
<dbReference type="InterPro" id="IPR000160">
    <property type="entry name" value="GGDEF_dom"/>
</dbReference>
<dbReference type="CDD" id="cd12914">
    <property type="entry name" value="PDC1_DGC_like"/>
    <property type="match status" value="1"/>
</dbReference>
<dbReference type="Gene3D" id="3.30.70.270">
    <property type="match status" value="1"/>
</dbReference>
<keyword evidence="5" id="KW-0812">Transmembrane</keyword>
<dbReference type="GO" id="GO:1902201">
    <property type="term" value="P:negative regulation of bacterial-type flagellum-dependent cell motility"/>
    <property type="evidence" value="ECO:0007669"/>
    <property type="project" value="TreeGrafter"/>
</dbReference>
<reference evidence="8" key="1">
    <citation type="submission" date="2016-10" db="EMBL/GenBank/DDBJ databases">
        <authorList>
            <person name="Varghese N."/>
            <person name="Submissions S."/>
        </authorList>
    </citation>
    <scope>NUCLEOTIDE SEQUENCE [LARGE SCALE GENOMIC DNA]</scope>
    <source>
        <strain evidence="8">CCM 7469</strain>
    </source>
</reference>
<keyword evidence="8" id="KW-1185">Reference proteome</keyword>
<dbReference type="InterPro" id="IPR043128">
    <property type="entry name" value="Rev_trsase/Diguanyl_cyclase"/>
</dbReference>
<sequence>MLRSSQPLMCQRRDAFEFWKWTFHSGDPVKRDIRPAALLLVVICISLALLTAWQIWSARQRTLQDINTDNRNLVQALDTYSEGVIKQCELLLLGLVERVETEGHGPDQLKRLRELTDRQQHLLSQLNSILLFDAKGDWLLSSNGPIPPHANSADRAFFIHHRDNPSRAIFIGPPIRSRSNGQWVITVSRRINDDNGNFAGVAVVTLDIDNFLSLFGRLDVGRFGAMSLTNTNGQMLVRYPLREQDIGRDLSDSPIFTQYLKQANEGSASMVSRLDGVERLYAFRRNDQFPLVITVALGLDEALSTWRSGAELFAGVVLALLVTIGVIGQRLILDIQGRIRTKQQLLAAREDLLKANERLEVLASQDPLTGLANRRCFDERLSSEFRRASREGTPLSLLLIDIDYFKRYNDTYGHVAGDECLKAVSRLLRDCAKRPGDLAVRYGGEELALILPNTDASGARAVAGLFLESLNQCGLAHNASPFGIVTASLGSASVSGYGAPGGELALIDAADRALYQAKEAGRNQLRSAAPEDV</sequence>
<dbReference type="InterPro" id="IPR054327">
    <property type="entry name" value="His-kinase-like_sensor"/>
</dbReference>
<feature type="transmembrane region" description="Helical" evidence="5">
    <location>
        <begin position="36"/>
        <end position="56"/>
    </location>
</feature>
<name>A0A1G8DWB6_9PSED</name>
<organism evidence="7 8">
    <name type="scientific">Pseudomonas panipatensis</name>
    <dbReference type="NCBI Taxonomy" id="428992"/>
    <lineage>
        <taxon>Bacteria</taxon>
        <taxon>Pseudomonadati</taxon>
        <taxon>Pseudomonadota</taxon>
        <taxon>Gammaproteobacteria</taxon>
        <taxon>Pseudomonadales</taxon>
        <taxon>Pseudomonadaceae</taxon>
        <taxon>Pseudomonas</taxon>
    </lineage>
</organism>
<evidence type="ECO:0000256" key="2">
    <source>
        <dbReference type="ARBA" id="ARBA00004533"/>
    </source>
</evidence>
<evidence type="ECO:0000313" key="7">
    <source>
        <dbReference type="EMBL" id="SDH61994.1"/>
    </source>
</evidence>
<evidence type="ECO:0000256" key="1">
    <source>
        <dbReference type="ARBA" id="ARBA00001946"/>
    </source>
</evidence>